<gene>
    <name evidence="1" type="ORF">AK812_SmicGene11227</name>
</gene>
<dbReference type="EMBL" id="LSRX01000180">
    <property type="protein sequence ID" value="OLQ05573.1"/>
    <property type="molecule type" value="Genomic_DNA"/>
</dbReference>
<proteinExistence type="predicted"/>
<evidence type="ECO:0000313" key="1">
    <source>
        <dbReference type="EMBL" id="OLQ05573.1"/>
    </source>
</evidence>
<accession>A0A1Q9EDS3</accession>
<comment type="caution">
    <text evidence="1">The sequence shown here is derived from an EMBL/GenBank/DDBJ whole genome shotgun (WGS) entry which is preliminary data.</text>
</comment>
<sequence>MAGDAKPKEDPLREIKASLDRQMRCQPYERFDKFYEGEEFADALFTELVPWGKDQTFTGLTHGTPKGAHTPHGWGVLEHHEGFMQACSVWLDGVADGPGMWASTMNGVEQCGYGTWVQGKRHGYFALVKEGGTYIEEYETGELKRRIKWRKDKLHTKCSRCGMLFVPLANTAEEKFCRYHISKPDYDGRYPCCGALHAVNPRGCATSMHVEPLPDPPKDAVDGLADATAALGLGAG</sequence>
<keyword evidence="2" id="KW-1185">Reference proteome</keyword>
<dbReference type="OrthoDB" id="413091at2759"/>
<name>A0A1Q9EDS3_SYMMI</name>
<dbReference type="AlphaFoldDB" id="A0A1Q9EDS3"/>
<organism evidence="1 2">
    <name type="scientific">Symbiodinium microadriaticum</name>
    <name type="common">Dinoflagellate</name>
    <name type="synonym">Zooxanthella microadriatica</name>
    <dbReference type="NCBI Taxonomy" id="2951"/>
    <lineage>
        <taxon>Eukaryota</taxon>
        <taxon>Sar</taxon>
        <taxon>Alveolata</taxon>
        <taxon>Dinophyceae</taxon>
        <taxon>Suessiales</taxon>
        <taxon>Symbiodiniaceae</taxon>
        <taxon>Symbiodinium</taxon>
    </lineage>
</organism>
<protein>
    <submittedName>
        <fullName evidence="1">Uncharacterized protein</fullName>
    </submittedName>
</protein>
<reference evidence="1 2" key="1">
    <citation type="submission" date="2016-02" db="EMBL/GenBank/DDBJ databases">
        <title>Genome analysis of coral dinoflagellate symbionts highlights evolutionary adaptations to a symbiotic lifestyle.</title>
        <authorList>
            <person name="Aranda M."/>
            <person name="Li Y."/>
            <person name="Liew Y.J."/>
            <person name="Baumgarten S."/>
            <person name="Simakov O."/>
            <person name="Wilson M."/>
            <person name="Piel J."/>
            <person name="Ashoor H."/>
            <person name="Bougouffa S."/>
            <person name="Bajic V.B."/>
            <person name="Ryu T."/>
            <person name="Ravasi T."/>
            <person name="Bayer T."/>
            <person name="Micklem G."/>
            <person name="Kim H."/>
            <person name="Bhak J."/>
            <person name="Lajeunesse T.C."/>
            <person name="Voolstra C.R."/>
        </authorList>
    </citation>
    <scope>NUCLEOTIDE SEQUENCE [LARGE SCALE GENOMIC DNA]</scope>
    <source>
        <strain evidence="1 2">CCMP2467</strain>
    </source>
</reference>
<dbReference type="SUPFAM" id="SSF82185">
    <property type="entry name" value="Histone H3 K4-specific methyltransferase SET7/9 N-terminal domain"/>
    <property type="match status" value="1"/>
</dbReference>
<dbReference type="Proteomes" id="UP000186817">
    <property type="component" value="Unassembled WGS sequence"/>
</dbReference>
<evidence type="ECO:0000313" key="2">
    <source>
        <dbReference type="Proteomes" id="UP000186817"/>
    </source>
</evidence>